<dbReference type="CDD" id="cd13590">
    <property type="entry name" value="PBP2_PotD_PotF_like"/>
    <property type="match status" value="1"/>
</dbReference>
<organism evidence="6 7">
    <name type="scientific">Neptunomonas japonica JAMM 1380</name>
    <dbReference type="NCBI Taxonomy" id="1441457"/>
    <lineage>
        <taxon>Bacteria</taxon>
        <taxon>Pseudomonadati</taxon>
        <taxon>Pseudomonadota</taxon>
        <taxon>Gammaproteobacteria</taxon>
        <taxon>Oceanospirillales</taxon>
        <taxon>Oceanospirillaceae</taxon>
        <taxon>Neptunomonas</taxon>
    </lineage>
</organism>
<evidence type="ECO:0000256" key="5">
    <source>
        <dbReference type="SAM" id="SignalP"/>
    </source>
</evidence>
<reference evidence="6 7" key="1">
    <citation type="journal article" date="2008" name="Int. J. Syst. Evol. Microbiol.">
        <title>Neptunomonas japonica sp. nov., an Osedax japonicus symbiont-like bacterium isolated from sediment adjacent to sperm whale carcasses off Kagoshima, Japan.</title>
        <authorList>
            <person name="Miyazaki M."/>
            <person name="Nogi Y."/>
            <person name="Fujiwara Y."/>
            <person name="Kawato M."/>
            <person name="Kubokawa K."/>
            <person name="Horikoshi K."/>
        </authorList>
    </citation>
    <scope>NUCLEOTIDE SEQUENCE [LARGE SCALE GENOMIC DNA]</scope>
    <source>
        <strain evidence="6 7">JAMM 1380</strain>
    </source>
</reference>
<comment type="subcellular location">
    <subcellularLocation>
        <location evidence="1">Periplasm</location>
    </subcellularLocation>
</comment>
<feature type="signal peptide" evidence="5">
    <location>
        <begin position="1"/>
        <end position="19"/>
    </location>
</feature>
<protein>
    <submittedName>
        <fullName evidence="6">Spermidine/putrescine transport system substrate-binding protein</fullName>
    </submittedName>
</protein>
<dbReference type="GO" id="GO:0015846">
    <property type="term" value="P:polyamine transport"/>
    <property type="evidence" value="ECO:0007669"/>
    <property type="project" value="InterPro"/>
</dbReference>
<dbReference type="SUPFAM" id="SSF53850">
    <property type="entry name" value="Periplasmic binding protein-like II"/>
    <property type="match status" value="1"/>
</dbReference>
<dbReference type="PANTHER" id="PTHR30222:SF12">
    <property type="entry name" value="NORSPERMIDINE SENSOR"/>
    <property type="match status" value="1"/>
</dbReference>
<dbReference type="InterPro" id="IPR006059">
    <property type="entry name" value="SBP"/>
</dbReference>
<dbReference type="EMBL" id="AP014546">
    <property type="protein sequence ID" value="BBB29962.1"/>
    <property type="molecule type" value="Genomic_DNA"/>
</dbReference>
<keyword evidence="7" id="KW-1185">Reference proteome</keyword>
<keyword evidence="4" id="KW-0574">Periplasm</keyword>
<dbReference type="RefSeq" id="WP_201347186.1">
    <property type="nucleotide sequence ID" value="NZ_AP014546.1"/>
</dbReference>
<dbReference type="GO" id="GO:0042597">
    <property type="term" value="C:periplasmic space"/>
    <property type="evidence" value="ECO:0007669"/>
    <property type="project" value="UniProtKB-SubCell"/>
</dbReference>
<dbReference type="PANTHER" id="PTHR30222">
    <property type="entry name" value="SPERMIDINE/PUTRESCINE-BINDING PERIPLASMIC PROTEIN"/>
    <property type="match status" value="1"/>
</dbReference>
<sequence length="344" mass="39110">MKKTLSLFILCFWSSVVFSDELKVYIWEDYISQELIDKWEEKTGHKVNLVFYDSDEDRDEVLGSGNGKGFDLAVFDSISAQLFGKNNKLLALSPGNVPSLIDTDPHWKESCGNFGLPYLWGSLGIIYNKEKVVPAPTSWRHLLYPKQEYQGHVVMVEDAIDTLVAPLLLDGKSINTEDKNELQEAFIHLKNQAPSLLGYGYSLTYAKQREGQMYMALGYSGDQFSLNEMSQSEAWAFVYPEEGTAIWMDCFSIMKWSPKKELALEFVEFINQPSNAALNSEWLGLATPNKRALKQLPEDVLSDTNIYPTTEAIDNSHSYRIISDANMTLRHRIINAAKKYRDAQ</sequence>
<gene>
    <name evidence="6" type="primary">potD</name>
    <name evidence="6" type="ORF">NEJAP_2012</name>
</gene>
<keyword evidence="3 5" id="KW-0732">Signal</keyword>
<dbReference type="Proteomes" id="UP000595332">
    <property type="component" value="Chromosome"/>
</dbReference>
<dbReference type="KEGG" id="njp:NEJAP_2012"/>
<evidence type="ECO:0000256" key="4">
    <source>
        <dbReference type="ARBA" id="ARBA00022764"/>
    </source>
</evidence>
<evidence type="ECO:0000313" key="7">
    <source>
        <dbReference type="Proteomes" id="UP000595332"/>
    </source>
</evidence>
<proteinExistence type="predicted"/>
<evidence type="ECO:0000256" key="1">
    <source>
        <dbReference type="ARBA" id="ARBA00004418"/>
    </source>
</evidence>
<dbReference type="GO" id="GO:0019808">
    <property type="term" value="F:polyamine binding"/>
    <property type="evidence" value="ECO:0007669"/>
    <property type="project" value="InterPro"/>
</dbReference>
<evidence type="ECO:0000256" key="2">
    <source>
        <dbReference type="ARBA" id="ARBA00022448"/>
    </source>
</evidence>
<dbReference type="Gene3D" id="3.40.190.10">
    <property type="entry name" value="Periplasmic binding protein-like II"/>
    <property type="match status" value="2"/>
</dbReference>
<dbReference type="Pfam" id="PF13416">
    <property type="entry name" value="SBP_bac_8"/>
    <property type="match status" value="1"/>
</dbReference>
<feature type="chain" id="PRO_5032412384" evidence="5">
    <location>
        <begin position="20"/>
        <end position="344"/>
    </location>
</feature>
<dbReference type="AlphaFoldDB" id="A0A7R6PGV1"/>
<accession>A0A7R6PGV1</accession>
<name>A0A7R6PGV1_9GAMM</name>
<keyword evidence="2" id="KW-0813">Transport</keyword>
<dbReference type="InterPro" id="IPR001188">
    <property type="entry name" value="Sperm_putr-bd"/>
</dbReference>
<evidence type="ECO:0000313" key="6">
    <source>
        <dbReference type="EMBL" id="BBB29962.1"/>
    </source>
</evidence>
<dbReference type="PRINTS" id="PR00909">
    <property type="entry name" value="SPERMDNBNDNG"/>
</dbReference>
<evidence type="ECO:0000256" key="3">
    <source>
        <dbReference type="ARBA" id="ARBA00022729"/>
    </source>
</evidence>